<feature type="coiled-coil region" evidence="1">
    <location>
        <begin position="27"/>
        <end position="54"/>
    </location>
</feature>
<dbReference type="SUPFAM" id="SSF54534">
    <property type="entry name" value="FKBP-like"/>
    <property type="match status" value="1"/>
</dbReference>
<reference evidence="3 4" key="1">
    <citation type="journal article" date="2008" name="BMC Genomics">
        <title>The genome sequence of the fish pathogen Aliivibrio salmonicida strain LFI1238 shows extensive evidence of gene decay.</title>
        <authorList>
            <person name="Hjerde E."/>
            <person name="Lorentzen M.S."/>
            <person name="Holden M.T."/>
            <person name="Seeger K."/>
            <person name="Paulsen S."/>
            <person name="Bason N."/>
            <person name="Churcher C."/>
            <person name="Harris D."/>
            <person name="Norbertczak H."/>
            <person name="Quail M.A."/>
            <person name="Sanders S."/>
            <person name="Thurston S."/>
            <person name="Parkhill J."/>
            <person name="Willassen N.P."/>
            <person name="Thomson N.R."/>
        </authorList>
    </citation>
    <scope>NUCLEOTIDE SEQUENCE [LARGE SCALE GENOMIC DNA]</scope>
    <source>
        <strain evidence="3 4">LFI1238</strain>
    </source>
</reference>
<keyword evidence="1" id="KW-0175">Coiled coil</keyword>
<organism evidence="3 4">
    <name type="scientific">Aliivibrio salmonicida (strain LFI1238)</name>
    <name type="common">Vibrio salmonicida (strain LFI1238)</name>
    <dbReference type="NCBI Taxonomy" id="316275"/>
    <lineage>
        <taxon>Bacteria</taxon>
        <taxon>Pseudomonadati</taxon>
        <taxon>Pseudomonadota</taxon>
        <taxon>Gammaproteobacteria</taxon>
        <taxon>Vibrionales</taxon>
        <taxon>Vibrionaceae</taxon>
        <taxon>Aliivibrio</taxon>
    </lineage>
</organism>
<dbReference type="GO" id="GO:0003677">
    <property type="term" value="F:DNA binding"/>
    <property type="evidence" value="ECO:0007669"/>
    <property type="project" value="InterPro"/>
</dbReference>
<accession>B6EH16</accession>
<dbReference type="HOGENOM" id="CLU_114442_0_0_6"/>
<proteinExistence type="predicted"/>
<dbReference type="eggNOG" id="COG0782">
    <property type="taxonomic scope" value="Bacteria"/>
</dbReference>
<feature type="domain" description="Transcription elongation factor GreA/GreB C-terminal" evidence="2">
    <location>
        <begin position="135"/>
        <end position="172"/>
    </location>
</feature>
<keyword evidence="4" id="KW-1185">Reference proteome</keyword>
<name>B6EH16_ALISL</name>
<evidence type="ECO:0000259" key="2">
    <source>
        <dbReference type="Pfam" id="PF01272"/>
    </source>
</evidence>
<dbReference type="EMBL" id="FM178379">
    <property type="protein sequence ID" value="CAQ78443.1"/>
    <property type="molecule type" value="Genomic_DNA"/>
</dbReference>
<dbReference type="Pfam" id="PF01272">
    <property type="entry name" value="GreA_GreB"/>
    <property type="match status" value="1"/>
</dbReference>
<dbReference type="AlphaFoldDB" id="B6EH16"/>
<sequence length="173" mass="19213">MISGRFYGLSNMIEKEALLDSIIQQLRQVHQMALEATQRAIEQATDKEAIARSKYETFGLEASYLAHGQARRVSECDADILAYRKLPRLEYGEDSVINQCALVTLVNQDDIESQFFIGPSAGGGVKVTHEDMTFLLITPSAPLGKAMIGKQLGDEFELDLSGRKQQYEIIGVQ</sequence>
<evidence type="ECO:0000256" key="1">
    <source>
        <dbReference type="SAM" id="Coils"/>
    </source>
</evidence>
<dbReference type="InterPro" id="IPR036953">
    <property type="entry name" value="GreA/GreB_C_sf"/>
</dbReference>
<dbReference type="InterPro" id="IPR001437">
    <property type="entry name" value="Tscrpt_elong_fac_GreA/B_C"/>
</dbReference>
<evidence type="ECO:0000313" key="3">
    <source>
        <dbReference type="EMBL" id="CAQ78443.1"/>
    </source>
</evidence>
<evidence type="ECO:0000313" key="4">
    <source>
        <dbReference type="Proteomes" id="UP000001730"/>
    </source>
</evidence>
<protein>
    <recommendedName>
        <fullName evidence="2">Transcription elongation factor GreA/GreB C-terminal domain-containing protein</fullName>
    </recommendedName>
</protein>
<dbReference type="Gene3D" id="3.10.50.30">
    <property type="entry name" value="Transcription elongation factor, GreA/GreB, C-terminal domain"/>
    <property type="match status" value="1"/>
</dbReference>
<dbReference type="Proteomes" id="UP000001730">
    <property type="component" value="Chromosome 1"/>
</dbReference>
<dbReference type="GO" id="GO:0032784">
    <property type="term" value="P:regulation of DNA-templated transcription elongation"/>
    <property type="evidence" value="ECO:0007669"/>
    <property type="project" value="InterPro"/>
</dbReference>
<dbReference type="KEGG" id="vsa:VSAL_I0758"/>
<gene>
    <name evidence="3" type="ordered locus">VSAL_I0758</name>
</gene>